<organism evidence="6">
    <name type="scientific">Neodiprion lecontei</name>
    <name type="common">Redheaded pine sawfly</name>
    <dbReference type="NCBI Taxonomy" id="441921"/>
    <lineage>
        <taxon>Eukaryota</taxon>
        <taxon>Metazoa</taxon>
        <taxon>Ecdysozoa</taxon>
        <taxon>Arthropoda</taxon>
        <taxon>Hexapoda</taxon>
        <taxon>Insecta</taxon>
        <taxon>Pterygota</taxon>
        <taxon>Neoptera</taxon>
        <taxon>Endopterygota</taxon>
        <taxon>Hymenoptera</taxon>
        <taxon>Tenthredinoidea</taxon>
        <taxon>Diprionidae</taxon>
        <taxon>Diprioninae</taxon>
        <taxon>Neodiprion</taxon>
    </lineage>
</organism>
<dbReference type="GO" id="GO:0062129">
    <property type="term" value="C:chitin-based extracellular matrix"/>
    <property type="evidence" value="ECO:0007669"/>
    <property type="project" value="TreeGrafter"/>
</dbReference>
<feature type="chain" id="PRO_5026696306" evidence="4">
    <location>
        <begin position="18"/>
        <end position="254"/>
    </location>
</feature>
<dbReference type="Proteomes" id="UP000829291">
    <property type="component" value="Chromosome 1"/>
</dbReference>
<dbReference type="GO" id="GO:0008010">
    <property type="term" value="F:structural constituent of chitin-based larval cuticle"/>
    <property type="evidence" value="ECO:0007669"/>
    <property type="project" value="TreeGrafter"/>
</dbReference>
<gene>
    <name evidence="6" type="primary">LOC107225698</name>
</gene>
<dbReference type="PROSITE" id="PS00233">
    <property type="entry name" value="CHIT_BIND_RR_1"/>
    <property type="match status" value="1"/>
</dbReference>
<feature type="region of interest" description="Disordered" evidence="3">
    <location>
        <begin position="49"/>
        <end position="74"/>
    </location>
</feature>
<dbReference type="PROSITE" id="PS51155">
    <property type="entry name" value="CHIT_BIND_RR_2"/>
    <property type="match status" value="1"/>
</dbReference>
<evidence type="ECO:0000256" key="1">
    <source>
        <dbReference type="ARBA" id="ARBA00022460"/>
    </source>
</evidence>
<dbReference type="KEGG" id="nlo:107225698"/>
<feature type="signal peptide" evidence="4">
    <location>
        <begin position="1"/>
        <end position="17"/>
    </location>
</feature>
<dbReference type="PRINTS" id="PR00947">
    <property type="entry name" value="CUTICLE"/>
</dbReference>
<dbReference type="PANTHER" id="PTHR10380:SF173">
    <property type="entry name" value="CUTICULAR PROTEIN 47EF, ISOFORM C-RELATED"/>
    <property type="match status" value="1"/>
</dbReference>
<dbReference type="PANTHER" id="PTHR10380">
    <property type="entry name" value="CUTICLE PROTEIN"/>
    <property type="match status" value="1"/>
</dbReference>
<sequence length="254" mass="26416">MKFAATALLLTIGVAASARLDHTYLPPGSAASAGGAGFVQPPGFGGSFNRPASVSAPAHKVQSGAYSQGQTGGYQGQTGAYQGQSGAYQGQGGAYQGQSGAYQGQKTSYNQGQTGYSGQQYAIKQFNNENNGDGSYQFNYETENGISAQEAGVLQGDSESVSGSYSYTGPDGVLYTIRYTAGPDGFHPEGAHLPTPPPISEEIRRGVELSLAAEARGENQDGQYRAEPQQNYQKTSYQGAGVGVNSASHAGYRY</sequence>
<dbReference type="InParanoid" id="A0A6J0C5L0"/>
<dbReference type="GeneID" id="107225698"/>
<dbReference type="RefSeq" id="XP_015521730.1">
    <property type="nucleotide sequence ID" value="XM_015666244.2"/>
</dbReference>
<evidence type="ECO:0000313" key="6">
    <source>
        <dbReference type="RefSeq" id="XP_015521730.1"/>
    </source>
</evidence>
<dbReference type="Pfam" id="PF00379">
    <property type="entry name" value="Chitin_bind_4"/>
    <property type="match status" value="1"/>
</dbReference>
<evidence type="ECO:0000313" key="5">
    <source>
        <dbReference type="Proteomes" id="UP000829291"/>
    </source>
</evidence>
<feature type="region of interest" description="Disordered" evidence="3">
    <location>
        <begin position="216"/>
        <end position="241"/>
    </location>
</feature>
<protein>
    <submittedName>
        <fullName evidence="6">Pupal cuticle protein 20</fullName>
    </submittedName>
</protein>
<dbReference type="OrthoDB" id="6365759at2759"/>
<keyword evidence="5" id="KW-1185">Reference proteome</keyword>
<dbReference type="AlphaFoldDB" id="A0A6J0C5L0"/>
<evidence type="ECO:0000256" key="4">
    <source>
        <dbReference type="SAM" id="SignalP"/>
    </source>
</evidence>
<accession>A0A6J0C5L0</accession>
<keyword evidence="1 2" id="KW-0193">Cuticle</keyword>
<feature type="compositionally biased region" description="Polar residues" evidence="3">
    <location>
        <begin position="228"/>
        <end position="238"/>
    </location>
</feature>
<dbReference type="InterPro" id="IPR031311">
    <property type="entry name" value="CHIT_BIND_RR_consensus"/>
</dbReference>
<proteinExistence type="predicted"/>
<reference evidence="6" key="1">
    <citation type="submission" date="2025-08" db="UniProtKB">
        <authorList>
            <consortium name="RefSeq"/>
        </authorList>
    </citation>
    <scope>IDENTIFICATION</scope>
    <source>
        <tissue evidence="6">Thorax and Abdomen</tissue>
    </source>
</reference>
<dbReference type="InterPro" id="IPR000618">
    <property type="entry name" value="Insect_cuticle"/>
</dbReference>
<evidence type="ECO:0000256" key="3">
    <source>
        <dbReference type="SAM" id="MobiDB-lite"/>
    </source>
</evidence>
<keyword evidence="4" id="KW-0732">Signal</keyword>
<name>A0A6J0C5L0_NEOLC</name>
<evidence type="ECO:0000256" key="2">
    <source>
        <dbReference type="PROSITE-ProRule" id="PRU00497"/>
    </source>
</evidence>
<dbReference type="FunCoup" id="A0A6J0C5L0">
    <property type="interactions" value="20"/>
</dbReference>
<dbReference type="InterPro" id="IPR050468">
    <property type="entry name" value="Cuticle_Struct_Prot"/>
</dbReference>